<dbReference type="Pfam" id="PF07679">
    <property type="entry name" value="I-set"/>
    <property type="match status" value="1"/>
</dbReference>
<dbReference type="GO" id="GO:0045766">
    <property type="term" value="P:positive regulation of angiogenesis"/>
    <property type="evidence" value="ECO:0000318"/>
    <property type="project" value="GO_Central"/>
</dbReference>
<dbReference type="SMART" id="SM00060">
    <property type="entry name" value="FN3"/>
    <property type="match status" value="3"/>
</dbReference>
<dbReference type="Gene3D" id="2.60.40.10">
    <property type="entry name" value="Immunoglobulins"/>
    <property type="match status" value="6"/>
</dbReference>
<evidence type="ECO:0000256" key="22">
    <source>
        <dbReference type="PROSITE-ProRule" id="PRU00076"/>
    </source>
</evidence>
<dbReference type="InterPro" id="IPR036116">
    <property type="entry name" value="FN3_sf"/>
</dbReference>
<evidence type="ECO:0000256" key="9">
    <source>
        <dbReference type="ARBA" id="ARBA00022737"/>
    </source>
</evidence>
<dbReference type="PROSITE" id="PS00109">
    <property type="entry name" value="PROTEIN_KINASE_TYR"/>
    <property type="match status" value="1"/>
</dbReference>
<evidence type="ECO:0000256" key="10">
    <source>
        <dbReference type="ARBA" id="ARBA00022741"/>
    </source>
</evidence>
<organism evidence="30 31">
    <name type="scientific">Danio rerio</name>
    <name type="common">Zebrafish</name>
    <name type="synonym">Brachydanio rerio</name>
    <dbReference type="NCBI Taxonomy" id="7955"/>
    <lineage>
        <taxon>Eukaryota</taxon>
        <taxon>Metazoa</taxon>
        <taxon>Chordata</taxon>
        <taxon>Craniata</taxon>
        <taxon>Vertebrata</taxon>
        <taxon>Euteleostomi</taxon>
        <taxon>Actinopterygii</taxon>
        <taxon>Neopterygii</taxon>
        <taxon>Teleostei</taxon>
        <taxon>Ostariophysi</taxon>
        <taxon>Cypriniformes</taxon>
        <taxon>Danionidae</taxon>
        <taxon>Danioninae</taxon>
        <taxon>Danio</taxon>
    </lineage>
</organism>
<dbReference type="PROSITE" id="PS50835">
    <property type="entry name" value="IG_LIKE"/>
    <property type="match status" value="1"/>
</dbReference>
<keyword evidence="15" id="KW-0829">Tyrosine-protein kinase</keyword>
<dbReference type="AlphaFoldDB" id="A0A8M3ARU2"/>
<evidence type="ECO:0000256" key="1">
    <source>
        <dbReference type="ARBA" id="ARBA00004251"/>
    </source>
</evidence>
<dbReference type="CDD" id="cd00063">
    <property type="entry name" value="FN3"/>
    <property type="match status" value="2"/>
</dbReference>
<dbReference type="InterPro" id="IPR001245">
    <property type="entry name" value="Ser-Thr/Tyr_kinase_cat_dom"/>
</dbReference>
<dbReference type="Proteomes" id="UP000000437">
    <property type="component" value="Chromosome 5"/>
</dbReference>
<keyword evidence="7 24" id="KW-0812">Transmembrane</keyword>
<keyword evidence="16 22" id="KW-1015">Disulfide bond</keyword>
<evidence type="ECO:0000256" key="23">
    <source>
        <dbReference type="PROSITE-ProRule" id="PRU10141"/>
    </source>
</evidence>
<evidence type="ECO:0000256" key="17">
    <source>
        <dbReference type="ARBA" id="ARBA00023170"/>
    </source>
</evidence>
<dbReference type="GO" id="GO:0043235">
    <property type="term" value="C:receptor complex"/>
    <property type="evidence" value="ECO:0000318"/>
    <property type="project" value="GO_Central"/>
</dbReference>
<keyword evidence="19" id="KW-0393">Immunoglobulin domain</keyword>
<dbReference type="InterPro" id="IPR036179">
    <property type="entry name" value="Ig-like_dom_sf"/>
</dbReference>
<feature type="domain" description="Fibronectin type-III" evidence="29">
    <location>
        <begin position="444"/>
        <end position="538"/>
    </location>
</feature>
<gene>
    <name evidence="31 32" type="primary">tek</name>
    <name evidence="31" type="synonym">tie-2</name>
    <name evidence="31" type="synonym">tie2</name>
</gene>
<keyword evidence="8 25" id="KW-0732">Signal</keyword>
<dbReference type="PROSITE" id="PS50011">
    <property type="entry name" value="PROTEIN_KINASE_DOM"/>
    <property type="match status" value="1"/>
</dbReference>
<keyword evidence="11" id="KW-0418">Kinase</keyword>
<evidence type="ECO:0000256" key="6">
    <source>
        <dbReference type="ARBA" id="ARBA00022679"/>
    </source>
</evidence>
<dbReference type="SMART" id="SM00219">
    <property type="entry name" value="TyrKc"/>
    <property type="match status" value="1"/>
</dbReference>
<dbReference type="CTD" id="7010"/>
<keyword evidence="5" id="KW-0597">Phosphoprotein</keyword>
<evidence type="ECO:0000313" key="31">
    <source>
        <dbReference type="RefSeq" id="XP_009299388.1"/>
    </source>
</evidence>
<evidence type="ECO:0000256" key="18">
    <source>
        <dbReference type="ARBA" id="ARBA00023180"/>
    </source>
</evidence>
<feature type="signal peptide" evidence="25">
    <location>
        <begin position="1"/>
        <end position="21"/>
    </location>
</feature>
<evidence type="ECO:0000313" key="30">
    <source>
        <dbReference type="Proteomes" id="UP000000437"/>
    </source>
</evidence>
<evidence type="ECO:0000256" key="14">
    <source>
        <dbReference type="ARBA" id="ARBA00023136"/>
    </source>
</evidence>
<dbReference type="AGR" id="ZFIN:ZDB-GENE-990415-56"/>
<evidence type="ECO:0000256" key="7">
    <source>
        <dbReference type="ARBA" id="ARBA00022692"/>
    </source>
</evidence>
<comment type="subunit">
    <text evidence="21">Interacts with svep1.</text>
</comment>
<keyword evidence="12 23" id="KW-0067">ATP-binding</keyword>
<dbReference type="GO" id="GO:0043410">
    <property type="term" value="P:positive regulation of MAPK cascade"/>
    <property type="evidence" value="ECO:0000318"/>
    <property type="project" value="GO_Central"/>
</dbReference>
<dbReference type="SUPFAM" id="SSF56112">
    <property type="entry name" value="Protein kinase-like (PK-like)"/>
    <property type="match status" value="1"/>
</dbReference>
<feature type="chain" id="PRO_5035452589" description="receptor protein-tyrosine kinase" evidence="25">
    <location>
        <begin position="22"/>
        <end position="1117"/>
    </location>
</feature>
<dbReference type="GO" id="GO:0001525">
    <property type="term" value="P:angiogenesis"/>
    <property type="evidence" value="ECO:0000315"/>
    <property type="project" value="ZFIN"/>
</dbReference>
<evidence type="ECO:0000259" key="26">
    <source>
        <dbReference type="PROSITE" id="PS50011"/>
    </source>
</evidence>
<evidence type="ECO:0000256" key="12">
    <source>
        <dbReference type="ARBA" id="ARBA00022840"/>
    </source>
</evidence>
<keyword evidence="6" id="KW-0808">Transferase</keyword>
<evidence type="ECO:0000259" key="28">
    <source>
        <dbReference type="PROSITE" id="PS50835"/>
    </source>
</evidence>
<dbReference type="EC" id="2.7.10.1" evidence="2"/>
<evidence type="ECO:0000256" key="2">
    <source>
        <dbReference type="ARBA" id="ARBA00011902"/>
    </source>
</evidence>
<dbReference type="InterPro" id="IPR000742">
    <property type="entry name" value="EGF"/>
</dbReference>
<dbReference type="InterPro" id="IPR050122">
    <property type="entry name" value="RTK"/>
</dbReference>
<evidence type="ECO:0000256" key="15">
    <source>
        <dbReference type="ARBA" id="ARBA00023137"/>
    </source>
</evidence>
<evidence type="ECO:0000256" key="3">
    <source>
        <dbReference type="ARBA" id="ARBA00022475"/>
    </source>
</evidence>
<feature type="binding site" evidence="23">
    <location>
        <position position="848"/>
    </location>
    <ligand>
        <name>ATP</name>
        <dbReference type="ChEBI" id="CHEBI:30616"/>
    </ligand>
</feature>
<proteinExistence type="predicted"/>
<dbReference type="Gene3D" id="3.30.200.20">
    <property type="entry name" value="Phosphorylase Kinase, domain 1"/>
    <property type="match status" value="1"/>
</dbReference>
<dbReference type="PANTHER" id="PTHR24416:SF125">
    <property type="entry name" value="ANGIOPOIETIN-1 RECEPTOR"/>
    <property type="match status" value="1"/>
</dbReference>
<comment type="catalytic activity">
    <reaction evidence="20">
        <text>L-tyrosyl-[protein] + ATP = O-phospho-L-tyrosyl-[protein] + ADP + H(+)</text>
        <dbReference type="Rhea" id="RHEA:10596"/>
        <dbReference type="Rhea" id="RHEA-COMP:10136"/>
        <dbReference type="Rhea" id="RHEA-COMP:20101"/>
        <dbReference type="ChEBI" id="CHEBI:15378"/>
        <dbReference type="ChEBI" id="CHEBI:30616"/>
        <dbReference type="ChEBI" id="CHEBI:46858"/>
        <dbReference type="ChEBI" id="CHEBI:61978"/>
        <dbReference type="ChEBI" id="CHEBI:456216"/>
        <dbReference type="EC" id="2.7.10.1"/>
    </reaction>
</comment>
<feature type="transmembrane region" description="Helical" evidence="24">
    <location>
        <begin position="743"/>
        <end position="767"/>
    </location>
</feature>
<evidence type="ECO:0000256" key="4">
    <source>
        <dbReference type="ARBA" id="ARBA00022536"/>
    </source>
</evidence>
<dbReference type="GO" id="GO:0005524">
    <property type="term" value="F:ATP binding"/>
    <property type="evidence" value="ECO:0007669"/>
    <property type="project" value="UniProtKB-UniRule"/>
</dbReference>
<evidence type="ECO:0000256" key="5">
    <source>
        <dbReference type="ARBA" id="ARBA00022553"/>
    </source>
</evidence>
<keyword evidence="14 24" id="KW-0472">Membrane</keyword>
<feature type="domain" description="EGF-like" evidence="27">
    <location>
        <begin position="225"/>
        <end position="256"/>
    </location>
</feature>
<evidence type="ECO:0000256" key="11">
    <source>
        <dbReference type="ARBA" id="ARBA00022777"/>
    </source>
</evidence>
<dbReference type="InterPro" id="IPR017441">
    <property type="entry name" value="Protein_kinase_ATP_BS"/>
</dbReference>
<dbReference type="GeneID" id="30747"/>
<feature type="domain" description="Protein kinase" evidence="26">
    <location>
        <begin position="817"/>
        <end position="1096"/>
    </location>
</feature>
<protein>
    <recommendedName>
        <fullName evidence="2">receptor protein-tyrosine kinase</fullName>
        <ecNumber evidence="2">2.7.10.1</ecNumber>
    </recommendedName>
</protein>
<dbReference type="ZFIN" id="ZDB-GENE-990415-56">
    <property type="gene designation" value="tek"/>
</dbReference>
<dbReference type="GO" id="GO:0007169">
    <property type="term" value="P:cell surface receptor protein tyrosine kinase signaling pathway"/>
    <property type="evidence" value="ECO:0000318"/>
    <property type="project" value="GO_Central"/>
</dbReference>
<comment type="subcellular location">
    <subcellularLocation>
        <location evidence="1">Cell membrane</location>
        <topology evidence="1">Single-pass type I membrane protein</topology>
    </subcellularLocation>
</comment>
<dbReference type="GO" id="GO:0007507">
    <property type="term" value="P:heart development"/>
    <property type="evidence" value="ECO:0000316"/>
    <property type="project" value="ZFIN"/>
</dbReference>
<evidence type="ECO:0000256" key="16">
    <source>
        <dbReference type="ARBA" id="ARBA00023157"/>
    </source>
</evidence>
<dbReference type="InterPro" id="IPR000719">
    <property type="entry name" value="Prot_kinase_dom"/>
</dbReference>
<dbReference type="CDD" id="cd00054">
    <property type="entry name" value="EGF_CA"/>
    <property type="match status" value="1"/>
</dbReference>
<dbReference type="Pfam" id="PF00041">
    <property type="entry name" value="fn3"/>
    <property type="match status" value="2"/>
</dbReference>
<evidence type="ECO:0000256" key="13">
    <source>
        <dbReference type="ARBA" id="ARBA00022989"/>
    </source>
</evidence>
<dbReference type="SUPFAM" id="SSF49265">
    <property type="entry name" value="Fibronectin type III"/>
    <property type="match status" value="2"/>
</dbReference>
<dbReference type="FunCoup" id="A0A8M3ARU2">
    <property type="interactions" value="386"/>
</dbReference>
<keyword evidence="9" id="KW-0677">Repeat</keyword>
<evidence type="ECO:0000259" key="29">
    <source>
        <dbReference type="PROSITE" id="PS50853"/>
    </source>
</evidence>
<dbReference type="FunFam" id="1.10.510.10:FF:000123">
    <property type="entry name" value="Tyrosine-protein kinase receptor Tie-1"/>
    <property type="match status" value="1"/>
</dbReference>
<dbReference type="InterPro" id="IPR018941">
    <property type="entry name" value="Tyr_kin_Tie2_Ig-like_dom-1_N"/>
</dbReference>
<reference evidence="31" key="1">
    <citation type="submission" date="2025-08" db="UniProtKB">
        <authorList>
            <consortium name="RefSeq"/>
        </authorList>
    </citation>
    <scope>IDENTIFICATION</scope>
    <source>
        <strain evidence="31">Tuebingen</strain>
        <tissue evidence="31">Fibroblasts and whole tissue</tissue>
    </source>
</reference>
<evidence type="ECO:0000256" key="19">
    <source>
        <dbReference type="ARBA" id="ARBA00023319"/>
    </source>
</evidence>
<dbReference type="InterPro" id="IPR007110">
    <property type="entry name" value="Ig-like_dom"/>
</dbReference>
<evidence type="ECO:0000256" key="20">
    <source>
        <dbReference type="ARBA" id="ARBA00051243"/>
    </source>
</evidence>
<keyword evidence="18" id="KW-0325">Glycoprotein</keyword>
<evidence type="ECO:0000256" key="24">
    <source>
        <dbReference type="SAM" id="Phobius"/>
    </source>
</evidence>
<dbReference type="InterPro" id="IPR008266">
    <property type="entry name" value="Tyr_kinase_AS"/>
</dbReference>
<keyword evidence="3" id="KW-1003">Cell membrane</keyword>
<dbReference type="InterPro" id="IPR003961">
    <property type="entry name" value="FN3_dom"/>
</dbReference>
<evidence type="ECO:0000256" key="8">
    <source>
        <dbReference type="ARBA" id="ARBA00022729"/>
    </source>
</evidence>
<dbReference type="FunFam" id="2.170.300.10:FF:000003">
    <property type="entry name" value="tyrosine-protein kinase receptor Tie-1 isoform X1"/>
    <property type="match status" value="1"/>
</dbReference>
<dbReference type="PANTHER" id="PTHR24416">
    <property type="entry name" value="TYROSINE-PROTEIN KINASE RECEPTOR"/>
    <property type="match status" value="1"/>
</dbReference>
<evidence type="ECO:0000256" key="25">
    <source>
        <dbReference type="SAM" id="SignalP"/>
    </source>
</evidence>
<feature type="domain" description="Fibronectin type-III" evidence="29">
    <location>
        <begin position="540"/>
        <end position="631"/>
    </location>
</feature>
<dbReference type="GO" id="GO:0051897">
    <property type="term" value="P:positive regulation of phosphatidylinositol 3-kinase/protein kinase B signal transduction"/>
    <property type="evidence" value="ECO:0000318"/>
    <property type="project" value="GO_Central"/>
</dbReference>
<dbReference type="SUPFAM" id="SSF48726">
    <property type="entry name" value="Immunoglobulin"/>
    <property type="match status" value="1"/>
</dbReference>
<keyword evidence="13 24" id="KW-1133">Transmembrane helix</keyword>
<feature type="domain" description="Fibronectin type-III" evidence="29">
    <location>
        <begin position="635"/>
        <end position="730"/>
    </location>
</feature>
<dbReference type="PROSITE" id="PS00022">
    <property type="entry name" value="EGF_1"/>
    <property type="match status" value="1"/>
</dbReference>
<evidence type="ECO:0000259" key="27">
    <source>
        <dbReference type="PROSITE" id="PS50026"/>
    </source>
</evidence>
<evidence type="ECO:0000313" key="32">
    <source>
        <dbReference type="ZFIN" id="ZDB-GENE-990415-56"/>
    </source>
</evidence>
<dbReference type="PROSITE" id="PS50853">
    <property type="entry name" value="FN3"/>
    <property type="match status" value="3"/>
</dbReference>
<dbReference type="Pfam" id="PF07714">
    <property type="entry name" value="PK_Tyr_Ser-Thr"/>
    <property type="match status" value="1"/>
</dbReference>
<evidence type="ECO:0000256" key="21">
    <source>
        <dbReference type="ARBA" id="ARBA00062347"/>
    </source>
</evidence>
<dbReference type="Gene3D" id="1.10.510.10">
    <property type="entry name" value="Transferase(Phosphotransferase) domain 1"/>
    <property type="match status" value="1"/>
</dbReference>
<name>A0A8M3ARU2_DANRE</name>
<comment type="caution">
    <text evidence="22">Lacks conserved residue(s) required for the propagation of feature annotation.</text>
</comment>
<dbReference type="InterPro" id="IPR020635">
    <property type="entry name" value="Tyr_kinase_cat_dom"/>
</dbReference>
<dbReference type="GO" id="GO:0010595">
    <property type="term" value="P:positive regulation of endothelial cell migration"/>
    <property type="evidence" value="ECO:0000318"/>
    <property type="project" value="GO_Central"/>
</dbReference>
<dbReference type="InterPro" id="IPR013098">
    <property type="entry name" value="Ig_I-set"/>
</dbReference>
<keyword evidence="30" id="KW-1185">Reference proteome</keyword>
<dbReference type="InterPro" id="IPR011009">
    <property type="entry name" value="Kinase-like_dom_sf"/>
</dbReference>
<dbReference type="GO" id="GO:0004714">
    <property type="term" value="F:transmembrane receptor protein tyrosine kinase activity"/>
    <property type="evidence" value="ECO:0000318"/>
    <property type="project" value="GO_Central"/>
</dbReference>
<feature type="domain" description="Ig-like" evidence="28">
    <location>
        <begin position="348"/>
        <end position="438"/>
    </location>
</feature>
<dbReference type="CDD" id="cd05088">
    <property type="entry name" value="PTKc_Tie2"/>
    <property type="match status" value="1"/>
</dbReference>
<dbReference type="GO" id="GO:0001935">
    <property type="term" value="P:endothelial cell proliferation"/>
    <property type="evidence" value="ECO:0000318"/>
    <property type="project" value="GO_Central"/>
</dbReference>
<feature type="disulfide bond" evidence="22">
    <location>
        <begin position="246"/>
        <end position="255"/>
    </location>
</feature>
<dbReference type="PROSITE" id="PS00107">
    <property type="entry name" value="PROTEIN_KINASE_ATP"/>
    <property type="match status" value="1"/>
</dbReference>
<dbReference type="SMART" id="SM00181">
    <property type="entry name" value="EGF"/>
    <property type="match status" value="2"/>
</dbReference>
<dbReference type="Pfam" id="PF10430">
    <property type="entry name" value="Ig_Tie2_1"/>
    <property type="match status" value="1"/>
</dbReference>
<accession>A0A8M3ARU2</accession>
<dbReference type="InterPro" id="IPR013783">
    <property type="entry name" value="Ig-like_fold"/>
</dbReference>
<sequence length="1117" mass="122447">MCLLDSCTALLLLGCWMSGSAVRISDVTLVNPDPVVSPLTAPSLLCVSSDWSSGGSVLALGQEFPRPQGSVLALGQEFPHTEPRPHPAAATVTWSSRSHAFGAFYCQIRNSTGRKIYTYKMLQEAAFLPESLTITVNQGENINISYSRRLYSPEDTVIHKNGHFEHSSPKEDISDIIHYPVTNAKAESHAGIYAIRYISAAPSSAAITRLIVRSCRAGFWGPNCTESCPRCANGGVCDDTTGECVCPPGFRGHTCDIVCGEGRFGAGCKERCVDGVCRALVFCLRDPYGCSCASGWRGLSCNDACPDGYYGAGCTQKCVCAKGRCDRFRGCVCAGRHGSRCEEADSSPVISHLRDVEINTGVELSVNCSASGRPAPLHGDITLITANRTTIAAVDTHTLNDQSTSVFRVQQVRVSSAGRWRCQVNNTHAQVEDEFTVEVKVPPRPQNPPVLQGSGPRHLLLLLNTEPYSGDGPIATTTLLYRPASAHTWSSFTAHGPLVRLDNLYPMTQYLTQVQLSRPGPGGAGQAGPAATFSTQVLELPVGVKLSAVSQTALLLSWDIAPAEQHCTYEVSCLQAGAPGTLRTFQLPSNSSAMHLSDLKPRHKYQCTVRSSCGVGQNHPSASAWTLSDPELPPPPANISIWNISDTSAVLTWAVAEGESVSRAVIRFQQVEQAQYRQQVELPVQTQQLHMRFQLLGLRPNTGYQLQLWTVNNMGESAESPPVSLMTLPQQESSALFAAHGHLLLYAILGSAGMTCCTVLLAFCIVLQLKRNTLQRRIHSILREEPAVHFSSAPPPHRRSAVVSRSLVFPALQWSDIQFQDVLGEGNFGQVLKARIRKDGLRMDAAVKRMKDYASQDDHRDFAGELEVLCRLGPHKNIIHLLGACEHRGYLYLAIEFAPHGNLLDFLRKSRVLETDPAFAIAHRTASTLSSQQLLAFSADVARGMSYLSQKQFIHRDLAARNVLVGENFVAKIADFGLSRGQEVYVKKTMGRLPVRWMAIESLNYSVYTTNSDVWSYGVLLWEVVSLGGTPYCGMTCAELYEKLPLGFRLEKPLNCDDEVYELMQQCWREKPFERPSFSQILLSLGRMLEERKTYVNTTLYEKFTYAGIDCSAEEAG</sequence>
<dbReference type="PRINTS" id="PR00109">
    <property type="entry name" value="TYRKINASE"/>
</dbReference>
<dbReference type="Gene3D" id="2.170.300.10">
    <property type="entry name" value="Tie2 ligand-binding domain superfamily"/>
    <property type="match status" value="1"/>
</dbReference>
<dbReference type="GO" id="GO:0005886">
    <property type="term" value="C:plasma membrane"/>
    <property type="evidence" value="ECO:0000318"/>
    <property type="project" value="GO_Central"/>
</dbReference>
<dbReference type="RefSeq" id="XP_009299388.1">
    <property type="nucleotide sequence ID" value="XM_009301113.4"/>
</dbReference>
<dbReference type="PROSITE" id="PS50026">
    <property type="entry name" value="EGF_3"/>
    <property type="match status" value="1"/>
</dbReference>
<keyword evidence="17 31" id="KW-0675">Receptor</keyword>
<keyword evidence="4 22" id="KW-0245">EGF-like domain</keyword>
<keyword evidence="10 23" id="KW-0547">Nucleotide-binding</keyword>
<dbReference type="OrthoDB" id="1668230at2759"/>
<dbReference type="FunFam" id="3.30.200.20:FF:000113">
    <property type="entry name" value="Putative tyrosine-protein kinase receptor Tie-1"/>
    <property type="match status" value="1"/>
</dbReference>